<gene>
    <name evidence="2" type="ORF">SAMN05216261_1901</name>
</gene>
<accession>A0A1M6EBY1</accession>
<reference evidence="2 3" key="1">
    <citation type="submission" date="2016-11" db="EMBL/GenBank/DDBJ databases">
        <authorList>
            <person name="Jaros S."/>
            <person name="Januszkiewicz K."/>
            <person name="Wedrychowicz H."/>
        </authorList>
    </citation>
    <scope>NUCLEOTIDE SEQUENCE [LARGE SCALE GENOMIC DNA]</scope>
    <source>
        <strain evidence="2 3">CGMCC 1.12213</strain>
    </source>
</reference>
<dbReference type="PANTHER" id="PTHR33706:SF1">
    <property type="entry name" value="TPR REPEAT PROTEIN"/>
    <property type="match status" value="1"/>
</dbReference>
<keyword evidence="3" id="KW-1185">Reference proteome</keyword>
<feature type="signal peptide" evidence="1">
    <location>
        <begin position="1"/>
        <end position="19"/>
    </location>
</feature>
<dbReference type="Gene3D" id="3.90.930.1">
    <property type="match status" value="1"/>
</dbReference>
<sequence length="234" mass="27165">MKRIFSLIVLTLTCNLVLAQDINAFDENGKRHGSWKKNFDGTNITRYEGQFYHGKEIGLFKFYKNYKNKAILTATKLFNENDNISEVKFLASNGRIISEGKMNGKIYIGTWKYYQKNSDQLLTVEHYNDEGLLNGERFVYYPNGQVAEKKSYINGKLNGVSMWYSVKGVVLKSFIYENDELHGEAKFYNPKGELVTQGQYKRGKKDGVWENFENGKIVTEKDFSYKPKYIKKTP</sequence>
<evidence type="ECO:0000313" key="2">
    <source>
        <dbReference type="EMBL" id="SHI82984.1"/>
    </source>
</evidence>
<dbReference type="OrthoDB" id="9785122at2"/>
<evidence type="ECO:0000313" key="3">
    <source>
        <dbReference type="Proteomes" id="UP000184396"/>
    </source>
</evidence>
<name>A0A1M6EBY1_9FLAO</name>
<organism evidence="2 3">
    <name type="scientific">Algibacter luteus</name>
    <dbReference type="NCBI Taxonomy" id="1178825"/>
    <lineage>
        <taxon>Bacteria</taxon>
        <taxon>Pseudomonadati</taxon>
        <taxon>Bacteroidota</taxon>
        <taxon>Flavobacteriia</taxon>
        <taxon>Flavobacteriales</taxon>
        <taxon>Flavobacteriaceae</taxon>
        <taxon>Algibacter</taxon>
    </lineage>
</organism>
<dbReference type="EMBL" id="FQYK01000004">
    <property type="protein sequence ID" value="SHI82984.1"/>
    <property type="molecule type" value="Genomic_DNA"/>
</dbReference>
<dbReference type="PANTHER" id="PTHR33706">
    <property type="entry name" value="MORN VARIANT REPEAT PROTEIN"/>
    <property type="match status" value="1"/>
</dbReference>
<evidence type="ECO:0000256" key="1">
    <source>
        <dbReference type="SAM" id="SignalP"/>
    </source>
</evidence>
<keyword evidence="1" id="KW-0732">Signal</keyword>
<dbReference type="eggNOG" id="COG2849">
    <property type="taxonomic scope" value="Bacteria"/>
</dbReference>
<dbReference type="Proteomes" id="UP000184396">
    <property type="component" value="Unassembled WGS sequence"/>
</dbReference>
<dbReference type="AlphaFoldDB" id="A0A1M6EBY1"/>
<dbReference type="RefSeq" id="WP_035105983.1">
    <property type="nucleotide sequence ID" value="NZ_ALIH01000002.1"/>
</dbReference>
<protein>
    <submittedName>
        <fullName evidence="2">MORN repeat variant</fullName>
    </submittedName>
</protein>
<proteinExistence type="predicted"/>
<dbReference type="SUPFAM" id="SSF82185">
    <property type="entry name" value="Histone H3 K4-specific methyltransferase SET7/9 N-terminal domain"/>
    <property type="match status" value="2"/>
</dbReference>
<dbReference type="STRING" id="1178825.SAMN05216261_1901"/>
<feature type="chain" id="PRO_5009917024" evidence="1">
    <location>
        <begin position="20"/>
        <end position="234"/>
    </location>
</feature>